<dbReference type="HOGENOM" id="CLU_190722_0_0_6"/>
<reference evidence="1" key="1">
    <citation type="submission" date="2007-05" db="EMBL/GenBank/DDBJ databases">
        <title>Complete sequence of Pseudomonas putida F1.</title>
        <authorList>
            <consortium name="US DOE Joint Genome Institute"/>
            <person name="Copeland A."/>
            <person name="Lucas S."/>
            <person name="Lapidus A."/>
            <person name="Barry K."/>
            <person name="Detter J.C."/>
            <person name="Glavina del Rio T."/>
            <person name="Hammon N."/>
            <person name="Israni S."/>
            <person name="Dalin E."/>
            <person name="Tice H."/>
            <person name="Pitluck S."/>
            <person name="Chain P."/>
            <person name="Malfatti S."/>
            <person name="Shin M."/>
            <person name="Vergez L."/>
            <person name="Schmutz J."/>
            <person name="Larimer F."/>
            <person name="Land M."/>
            <person name="Hauser L."/>
            <person name="Kyrpides N."/>
            <person name="Lykidis A."/>
            <person name="Parales R."/>
            <person name="Richardson P."/>
        </authorList>
    </citation>
    <scope>NUCLEOTIDE SEQUENCE [LARGE SCALE GENOMIC DNA]</scope>
    <source>
        <strain evidence="1">F1</strain>
    </source>
</reference>
<dbReference type="KEGG" id="ppf:Pput_2949"/>
<proteinExistence type="predicted"/>
<dbReference type="EMBL" id="CP000712">
    <property type="protein sequence ID" value="ABQ79077.1"/>
    <property type="molecule type" value="Genomic_DNA"/>
</dbReference>
<evidence type="ECO:0000313" key="1">
    <source>
        <dbReference type="EMBL" id="ABQ79077.1"/>
    </source>
</evidence>
<name>A5W4L7_PSEP1</name>
<organism evidence="1">
    <name type="scientific">Pseudomonas putida (strain ATCC 700007 / DSM 6899 / JCM 31910 / BCRC 17059 / LMG 24140 / F1)</name>
    <dbReference type="NCBI Taxonomy" id="351746"/>
    <lineage>
        <taxon>Bacteria</taxon>
        <taxon>Pseudomonadati</taxon>
        <taxon>Pseudomonadota</taxon>
        <taxon>Gammaproteobacteria</taxon>
        <taxon>Pseudomonadales</taxon>
        <taxon>Pseudomonadaceae</taxon>
        <taxon>Pseudomonas</taxon>
    </lineage>
</organism>
<protein>
    <submittedName>
        <fullName evidence="1">Uncharacterized protein</fullName>
    </submittedName>
</protein>
<accession>A5W4L7</accession>
<dbReference type="AlphaFoldDB" id="A5W4L7"/>
<sequence>MDGQMLNLPAAWLAELNDQTELQADPYGRALVLNEMAYAAHRRQEISDEDLTEMLELADAGREWALLED</sequence>
<gene>
    <name evidence="1" type="ordered locus">Pput_2949</name>
</gene>